<sequence length="261" mass="29571">MTHPINDQICSPQMDLAGHTRIILFVFVIHFLTEYKTSTTTERNIRPSLVHCTTSHNSHNMVNTPVFDVQVDAYDPDYHWGGVSVYPEGPIPTEIQYPGLPPGMNLPPGIPIHPDFFVTPAPPHLAHIPFECPGAPRPDRKPTKPKASFEANTKPGLYGPIPRFPHSHPTFVYAYECEGERWAHLPEHLRPIEVNPKVQGLVLVLPEEETYEREVESVITLQVLPLRSASSPDLRVLDQSYPNMHLNKALRNFRSQFRESV</sequence>
<protein>
    <submittedName>
        <fullName evidence="1">Uncharacterized protein</fullName>
    </submittedName>
</protein>
<dbReference type="AlphaFoldDB" id="A0A8H2WCH7"/>
<dbReference type="Proteomes" id="UP000663843">
    <property type="component" value="Unassembled WGS sequence"/>
</dbReference>
<evidence type="ECO:0000313" key="2">
    <source>
        <dbReference type="Proteomes" id="UP000663843"/>
    </source>
</evidence>
<reference evidence="1" key="1">
    <citation type="submission" date="2021-01" db="EMBL/GenBank/DDBJ databases">
        <authorList>
            <person name="Kaushik A."/>
        </authorList>
    </citation>
    <scope>NUCLEOTIDE SEQUENCE</scope>
    <source>
        <strain evidence="1">AG2-2IIIB</strain>
    </source>
</reference>
<gene>
    <name evidence="1" type="ORF">RDB_LOCUS7708</name>
</gene>
<name>A0A8H2WCH7_9AGAM</name>
<organism evidence="1 2">
    <name type="scientific">Rhizoctonia solani</name>
    <dbReference type="NCBI Taxonomy" id="456999"/>
    <lineage>
        <taxon>Eukaryota</taxon>
        <taxon>Fungi</taxon>
        <taxon>Dikarya</taxon>
        <taxon>Basidiomycota</taxon>
        <taxon>Agaricomycotina</taxon>
        <taxon>Agaricomycetes</taxon>
        <taxon>Cantharellales</taxon>
        <taxon>Ceratobasidiaceae</taxon>
        <taxon>Rhizoctonia</taxon>
    </lineage>
</organism>
<dbReference type="EMBL" id="CAJMWT010000798">
    <property type="protein sequence ID" value="CAE6352797.1"/>
    <property type="molecule type" value="Genomic_DNA"/>
</dbReference>
<accession>A0A8H2WCH7</accession>
<evidence type="ECO:0000313" key="1">
    <source>
        <dbReference type="EMBL" id="CAE6352797.1"/>
    </source>
</evidence>
<comment type="caution">
    <text evidence="1">The sequence shown here is derived from an EMBL/GenBank/DDBJ whole genome shotgun (WGS) entry which is preliminary data.</text>
</comment>
<proteinExistence type="predicted"/>